<evidence type="ECO:0000313" key="2">
    <source>
        <dbReference type="Proteomes" id="UP000294664"/>
    </source>
</evidence>
<dbReference type="AlphaFoldDB" id="A0A4R3LRD4"/>
<gene>
    <name evidence="1" type="ORF">EDC64_1107</name>
</gene>
<dbReference type="RefSeq" id="WP_132032860.1">
    <property type="nucleotide sequence ID" value="NZ_SMAI01000010.1"/>
</dbReference>
<sequence>MHLSNLGKYFHQCPAMGEERASLKPTRPRLNLARGRYESFLARSADEHALQAIWAVHAIQSGRADSAKPFLTFPNDAAVASMDEPKAIYKWELETFITSLLTTAKDKPREGRYHITNLSKFDSILQLTRFLRDIEECEYALMSRPEDILEEMYRIGQRQFSWQRGTNREQIFRYAYVYGQGDCAKYFQESRGLSVQDFMLMGLMICGLLFDQAWTRMPDLTKSNFSQDQLNKTLSILSVDVAQARSLATELNREMALRIRRPLRTAYMPSLMRRFPLFSRTDSRETGYIAPLPPLVLARVTAGLYYDFMAGSQQMLEQANRRFEEYIRKLLVAYHGRVQAFSGEPYGPKGLKVDPPDCLVMDGKEINIAVECKATKLTFEAQFAEDPMSTAKQGFEQMAKAVFQLWRFFSHVRHGVYTDQAVSGTAIGVVLTMDAWMQMAGKLRDAVVQRAREMAQENPDITDEDRRDVVFCSVQELNDVCAEVEFDELMEVMKHAVTTKYHGWSMVEVMRDCGVKRTKKGFPMKAGELVPWLDAIADPTDRPFM</sequence>
<protein>
    <recommendedName>
        <fullName evidence="3">Restriction endonuclease</fullName>
    </recommendedName>
</protein>
<organism evidence="1 2">
    <name type="scientific">Aquabacter spiritensis</name>
    <dbReference type="NCBI Taxonomy" id="933073"/>
    <lineage>
        <taxon>Bacteria</taxon>
        <taxon>Pseudomonadati</taxon>
        <taxon>Pseudomonadota</taxon>
        <taxon>Alphaproteobacteria</taxon>
        <taxon>Hyphomicrobiales</taxon>
        <taxon>Xanthobacteraceae</taxon>
        <taxon>Aquabacter</taxon>
    </lineage>
</organism>
<comment type="caution">
    <text evidence="1">The sequence shown here is derived from an EMBL/GenBank/DDBJ whole genome shotgun (WGS) entry which is preliminary data.</text>
</comment>
<proteinExistence type="predicted"/>
<dbReference type="OrthoDB" id="8114910at2"/>
<reference evidence="1 2" key="1">
    <citation type="submission" date="2019-03" db="EMBL/GenBank/DDBJ databases">
        <title>Genomic Encyclopedia of Type Strains, Phase IV (KMG-IV): sequencing the most valuable type-strain genomes for metagenomic binning, comparative biology and taxonomic classification.</title>
        <authorList>
            <person name="Goeker M."/>
        </authorList>
    </citation>
    <scope>NUCLEOTIDE SEQUENCE [LARGE SCALE GENOMIC DNA]</scope>
    <source>
        <strain evidence="1 2">DSM 9035</strain>
    </source>
</reference>
<accession>A0A4R3LRD4</accession>
<evidence type="ECO:0008006" key="3">
    <source>
        <dbReference type="Google" id="ProtNLM"/>
    </source>
</evidence>
<evidence type="ECO:0000313" key="1">
    <source>
        <dbReference type="EMBL" id="TCT03144.1"/>
    </source>
</evidence>
<dbReference type="EMBL" id="SMAI01000010">
    <property type="protein sequence ID" value="TCT03144.1"/>
    <property type="molecule type" value="Genomic_DNA"/>
</dbReference>
<dbReference type="Proteomes" id="UP000294664">
    <property type="component" value="Unassembled WGS sequence"/>
</dbReference>
<keyword evidence="2" id="KW-1185">Reference proteome</keyword>
<name>A0A4R3LRD4_9HYPH</name>